<accession>A0A5J4QHT5</accession>
<sequence>LNNVYLSESRNDIIKFIEEIVLEGNDSMKDQRNLVCQQYLYPPKGGYASQKIMDVITKKLK</sequence>
<name>A0A5J4QHT5_9ZZZZ</name>
<feature type="non-terminal residue" evidence="1">
    <location>
        <position position="1"/>
    </location>
</feature>
<proteinExistence type="predicted"/>
<gene>
    <name evidence="1" type="ORF">EZS27_029757</name>
</gene>
<comment type="caution">
    <text evidence="1">The sequence shown here is derived from an EMBL/GenBank/DDBJ whole genome shotgun (WGS) entry which is preliminary data.</text>
</comment>
<reference evidence="1" key="1">
    <citation type="submission" date="2019-03" db="EMBL/GenBank/DDBJ databases">
        <title>Single cell metagenomics reveals metabolic interactions within the superorganism composed of flagellate Streblomastix strix and complex community of Bacteroidetes bacteria on its surface.</title>
        <authorList>
            <person name="Treitli S.C."/>
            <person name="Kolisko M."/>
            <person name="Husnik F."/>
            <person name="Keeling P."/>
            <person name="Hampl V."/>
        </authorList>
    </citation>
    <scope>NUCLEOTIDE SEQUENCE</scope>
    <source>
        <strain evidence="1">STM</strain>
    </source>
</reference>
<organism evidence="1">
    <name type="scientific">termite gut metagenome</name>
    <dbReference type="NCBI Taxonomy" id="433724"/>
    <lineage>
        <taxon>unclassified sequences</taxon>
        <taxon>metagenomes</taxon>
        <taxon>organismal metagenomes</taxon>
    </lineage>
</organism>
<evidence type="ECO:0000313" key="1">
    <source>
        <dbReference type="EMBL" id="KAA6320481.1"/>
    </source>
</evidence>
<dbReference type="EMBL" id="SNRY01003577">
    <property type="protein sequence ID" value="KAA6320481.1"/>
    <property type="molecule type" value="Genomic_DNA"/>
</dbReference>
<dbReference type="AlphaFoldDB" id="A0A5J4QHT5"/>
<protein>
    <submittedName>
        <fullName evidence="1">Uncharacterized protein</fullName>
    </submittedName>
</protein>